<dbReference type="InterPro" id="IPR029058">
    <property type="entry name" value="AB_hydrolase_fold"/>
</dbReference>
<evidence type="ECO:0000313" key="1">
    <source>
        <dbReference type="EMBL" id="OWF55316.1"/>
    </source>
</evidence>
<dbReference type="GO" id="GO:0017171">
    <property type="term" value="F:serine hydrolase activity"/>
    <property type="evidence" value="ECO:0007669"/>
    <property type="project" value="TreeGrafter"/>
</dbReference>
<gene>
    <name evidence="1" type="ORF">KP79_PYT14669</name>
</gene>
<dbReference type="EMBL" id="NEDP02000703">
    <property type="protein sequence ID" value="OWF55316.1"/>
    <property type="molecule type" value="Genomic_DNA"/>
</dbReference>
<proteinExistence type="predicted"/>
<dbReference type="AlphaFoldDB" id="A0A210R316"/>
<sequence>MKTPCVTITNVKQDGLDLQLRRIIRPSPLPQSHASGNVSGTLVLFFGWLGAKSRYLESYFDLYHQENFDILYIPDNVKLFVWPPLVDEFAKSLMTVITNNDDIRRYDNFLVHGVSIGAYVFTCCLMKADKHQAQFSPFVDKIQGVVLDSPTYGSFERMRKGVAEGLAKNRIVKAVIPRLLSVYFYLTWKYTVEFFEKAMHFLEERPLNVPYAMFFSREDPMCDADVIMEMIENWREKSSVSVITRFWKKSVHAAHLRYHPDDYRETFHHFISVYLNRLQEQIKNSATTKSKL</sequence>
<dbReference type="SUPFAM" id="SSF53474">
    <property type="entry name" value="alpha/beta-Hydrolases"/>
    <property type="match status" value="1"/>
</dbReference>
<evidence type="ECO:0008006" key="3">
    <source>
        <dbReference type="Google" id="ProtNLM"/>
    </source>
</evidence>
<dbReference type="PANTHER" id="PTHR20908">
    <property type="entry name" value="LD15586P"/>
    <property type="match status" value="1"/>
</dbReference>
<name>A0A210R316_MIZYE</name>
<dbReference type="Proteomes" id="UP000242188">
    <property type="component" value="Unassembled WGS sequence"/>
</dbReference>
<dbReference type="PANTHER" id="PTHR20908:SF1">
    <property type="entry name" value="LD15586P"/>
    <property type="match status" value="1"/>
</dbReference>
<protein>
    <recommendedName>
        <fullName evidence="3">Transmembrane protein 53</fullName>
    </recommendedName>
</protein>
<evidence type="ECO:0000313" key="2">
    <source>
        <dbReference type="Proteomes" id="UP000242188"/>
    </source>
</evidence>
<dbReference type="Pfam" id="PF05705">
    <property type="entry name" value="DUF829"/>
    <property type="match status" value="1"/>
</dbReference>
<reference evidence="1 2" key="1">
    <citation type="journal article" date="2017" name="Nat. Ecol. Evol.">
        <title>Scallop genome provides insights into evolution of bilaterian karyotype and development.</title>
        <authorList>
            <person name="Wang S."/>
            <person name="Zhang J."/>
            <person name="Jiao W."/>
            <person name="Li J."/>
            <person name="Xun X."/>
            <person name="Sun Y."/>
            <person name="Guo X."/>
            <person name="Huan P."/>
            <person name="Dong B."/>
            <person name="Zhang L."/>
            <person name="Hu X."/>
            <person name="Sun X."/>
            <person name="Wang J."/>
            <person name="Zhao C."/>
            <person name="Wang Y."/>
            <person name="Wang D."/>
            <person name="Huang X."/>
            <person name="Wang R."/>
            <person name="Lv J."/>
            <person name="Li Y."/>
            <person name="Zhang Z."/>
            <person name="Liu B."/>
            <person name="Lu W."/>
            <person name="Hui Y."/>
            <person name="Liang J."/>
            <person name="Zhou Z."/>
            <person name="Hou R."/>
            <person name="Li X."/>
            <person name="Liu Y."/>
            <person name="Li H."/>
            <person name="Ning X."/>
            <person name="Lin Y."/>
            <person name="Zhao L."/>
            <person name="Xing Q."/>
            <person name="Dou J."/>
            <person name="Li Y."/>
            <person name="Mao J."/>
            <person name="Guo H."/>
            <person name="Dou H."/>
            <person name="Li T."/>
            <person name="Mu C."/>
            <person name="Jiang W."/>
            <person name="Fu Q."/>
            <person name="Fu X."/>
            <person name="Miao Y."/>
            <person name="Liu J."/>
            <person name="Yu Q."/>
            <person name="Li R."/>
            <person name="Liao H."/>
            <person name="Li X."/>
            <person name="Kong Y."/>
            <person name="Jiang Z."/>
            <person name="Chourrout D."/>
            <person name="Li R."/>
            <person name="Bao Z."/>
        </authorList>
    </citation>
    <scope>NUCLEOTIDE SEQUENCE [LARGE SCALE GENOMIC DNA]</scope>
    <source>
        <strain evidence="1 2">PY_sf001</strain>
    </source>
</reference>
<organism evidence="1 2">
    <name type="scientific">Mizuhopecten yessoensis</name>
    <name type="common">Japanese scallop</name>
    <name type="synonym">Patinopecten yessoensis</name>
    <dbReference type="NCBI Taxonomy" id="6573"/>
    <lineage>
        <taxon>Eukaryota</taxon>
        <taxon>Metazoa</taxon>
        <taxon>Spiralia</taxon>
        <taxon>Lophotrochozoa</taxon>
        <taxon>Mollusca</taxon>
        <taxon>Bivalvia</taxon>
        <taxon>Autobranchia</taxon>
        <taxon>Pteriomorphia</taxon>
        <taxon>Pectinida</taxon>
        <taxon>Pectinoidea</taxon>
        <taxon>Pectinidae</taxon>
        <taxon>Mizuhopecten</taxon>
    </lineage>
</organism>
<comment type="caution">
    <text evidence="1">The sequence shown here is derived from an EMBL/GenBank/DDBJ whole genome shotgun (WGS) entry which is preliminary data.</text>
</comment>
<keyword evidence="2" id="KW-1185">Reference proteome</keyword>
<dbReference type="OrthoDB" id="77878at2759"/>
<accession>A0A210R316</accession>
<dbReference type="Gene3D" id="3.40.50.1820">
    <property type="entry name" value="alpha/beta hydrolase"/>
    <property type="match status" value="1"/>
</dbReference>
<dbReference type="InterPro" id="IPR008547">
    <property type="entry name" value="DUF829_TMEM53"/>
</dbReference>